<proteinExistence type="predicted"/>
<dbReference type="AlphaFoldDB" id="A0A1K1RTS5"/>
<accession>A0A1K1RTS5</accession>
<feature type="transmembrane region" description="Helical" evidence="1">
    <location>
        <begin position="35"/>
        <end position="55"/>
    </location>
</feature>
<name>A0A1K1RTS5_9PSEU</name>
<evidence type="ECO:0000313" key="3">
    <source>
        <dbReference type="Proteomes" id="UP000182740"/>
    </source>
</evidence>
<evidence type="ECO:0000313" key="2">
    <source>
        <dbReference type="EMBL" id="SFW75454.1"/>
    </source>
</evidence>
<dbReference type="RefSeq" id="WP_245805027.1">
    <property type="nucleotide sequence ID" value="NZ_FPJG01000006.1"/>
</dbReference>
<feature type="transmembrane region" description="Helical" evidence="1">
    <location>
        <begin position="75"/>
        <end position="98"/>
    </location>
</feature>
<feature type="transmembrane region" description="Helical" evidence="1">
    <location>
        <begin position="119"/>
        <end position="149"/>
    </location>
</feature>
<dbReference type="PANTHER" id="PTHR37305:SF1">
    <property type="entry name" value="MEMBRANE PROTEIN"/>
    <property type="match status" value="1"/>
</dbReference>
<keyword evidence="3" id="KW-1185">Reference proteome</keyword>
<dbReference type="STRING" id="546364.SAMN04489730_3938"/>
<evidence type="ECO:0000256" key="1">
    <source>
        <dbReference type="SAM" id="Phobius"/>
    </source>
</evidence>
<sequence length="277" mass="28418">MTTATASLPAAKTSPGIGNTLAAEWTKLRSVRSTWVVVIAAAVVSVGFSVLFSFLTEQDYQNLPAGQKIDFDSAGTSMVGMNLGLILISVLGVLAVSGEYSTGMMRLTLAITPHRGRVLVAKAVVVGLLAFVLGTLFASAAFFVGQLVLGLNPAIPTLGLGGPGVLRSLLGWGAEMAAFALLALSFGVMMRSAAGAIATAIGFIFAPAILGALLPTWVQRDILAYFPASAAEQLSTAQLKPDSVTYLGPLTGGGTLLTWVAVALVVAFSLMGKRDSG</sequence>
<dbReference type="Proteomes" id="UP000182740">
    <property type="component" value="Unassembled WGS sequence"/>
</dbReference>
<dbReference type="PANTHER" id="PTHR37305">
    <property type="entry name" value="INTEGRAL MEMBRANE PROTEIN-RELATED"/>
    <property type="match status" value="1"/>
</dbReference>
<feature type="transmembrane region" description="Helical" evidence="1">
    <location>
        <begin position="250"/>
        <end position="271"/>
    </location>
</feature>
<dbReference type="EMBL" id="FPJG01000006">
    <property type="protein sequence ID" value="SFW75454.1"/>
    <property type="molecule type" value="Genomic_DNA"/>
</dbReference>
<keyword evidence="1" id="KW-0472">Membrane</keyword>
<reference evidence="3" key="1">
    <citation type="submission" date="2016-11" db="EMBL/GenBank/DDBJ databases">
        <authorList>
            <person name="Varghese N."/>
            <person name="Submissions S."/>
        </authorList>
    </citation>
    <scope>NUCLEOTIDE SEQUENCE [LARGE SCALE GENOMIC DNA]</scope>
    <source>
        <strain evidence="3">DSM 44671</strain>
    </source>
</reference>
<protein>
    <submittedName>
        <fullName evidence="2">ABC-2 family transporter protein</fullName>
    </submittedName>
</protein>
<organism evidence="2 3">
    <name type="scientific">Amycolatopsis australiensis</name>
    <dbReference type="NCBI Taxonomy" id="546364"/>
    <lineage>
        <taxon>Bacteria</taxon>
        <taxon>Bacillati</taxon>
        <taxon>Actinomycetota</taxon>
        <taxon>Actinomycetes</taxon>
        <taxon>Pseudonocardiales</taxon>
        <taxon>Pseudonocardiaceae</taxon>
        <taxon>Amycolatopsis</taxon>
    </lineage>
</organism>
<feature type="transmembrane region" description="Helical" evidence="1">
    <location>
        <begin position="169"/>
        <end position="189"/>
    </location>
</feature>
<gene>
    <name evidence="2" type="ORF">SAMN04489730_3938</name>
</gene>
<keyword evidence="1" id="KW-1133">Transmembrane helix</keyword>
<feature type="transmembrane region" description="Helical" evidence="1">
    <location>
        <begin position="196"/>
        <end position="218"/>
    </location>
</feature>
<keyword evidence="1" id="KW-0812">Transmembrane</keyword>
<dbReference type="Pfam" id="PF12730">
    <property type="entry name" value="ABC2_membrane_4"/>
    <property type="match status" value="1"/>
</dbReference>